<reference evidence="5" key="1">
    <citation type="submission" date="2025-08" db="UniProtKB">
        <authorList>
            <consortium name="RefSeq"/>
        </authorList>
    </citation>
    <scope>IDENTIFICATION</scope>
</reference>
<evidence type="ECO:0000256" key="1">
    <source>
        <dbReference type="ARBA" id="ARBA00010363"/>
    </source>
</evidence>
<dbReference type="CDD" id="cd07253">
    <property type="entry name" value="GLOD5"/>
    <property type="match status" value="1"/>
</dbReference>
<dbReference type="RefSeq" id="XP_012942143.1">
    <property type="nucleotide sequence ID" value="XM_013086689.2"/>
</dbReference>
<dbReference type="GeneID" id="101856913"/>
<feature type="domain" description="VOC" evidence="3">
    <location>
        <begin position="45"/>
        <end position="165"/>
    </location>
</feature>
<sequence length="172" mass="18963">MIRSVVSLALKRHLWKVHCAAANVSSPTVQGLRSASSVRPFQITHLDHLVLTVKDLEATVDFYTRVLGMEATTFKGGRKALNYGEQKINLHESGKEFEPKAAKPTSGSADLCFITKTSLDQVEEHLKACAVDIIEGPVERTGAVGSIRSVYIRDPDGNLVEISNYLHMMDRL</sequence>
<dbReference type="InterPro" id="IPR004360">
    <property type="entry name" value="Glyas_Fos-R_dOase_dom"/>
</dbReference>
<protein>
    <recommendedName>
        <fullName evidence="2">Glyoxalase domain-containing protein 5</fullName>
    </recommendedName>
</protein>
<dbReference type="PANTHER" id="PTHR21366:SF14">
    <property type="entry name" value="GLYOXALASE DOMAIN-CONTAINING PROTEIN 5"/>
    <property type="match status" value="1"/>
</dbReference>
<dbReference type="Proteomes" id="UP000694888">
    <property type="component" value="Unplaced"/>
</dbReference>
<dbReference type="InterPro" id="IPR029068">
    <property type="entry name" value="Glyas_Bleomycin-R_OHBP_Dase"/>
</dbReference>
<dbReference type="Pfam" id="PF00903">
    <property type="entry name" value="Glyoxalase"/>
    <property type="match status" value="1"/>
</dbReference>
<comment type="similarity">
    <text evidence="1">Belongs to the glyoxalase I family.</text>
</comment>
<organism evidence="4 5">
    <name type="scientific">Aplysia californica</name>
    <name type="common">California sea hare</name>
    <dbReference type="NCBI Taxonomy" id="6500"/>
    <lineage>
        <taxon>Eukaryota</taxon>
        <taxon>Metazoa</taxon>
        <taxon>Spiralia</taxon>
        <taxon>Lophotrochozoa</taxon>
        <taxon>Mollusca</taxon>
        <taxon>Gastropoda</taxon>
        <taxon>Heterobranchia</taxon>
        <taxon>Euthyneura</taxon>
        <taxon>Tectipleura</taxon>
        <taxon>Aplysiida</taxon>
        <taxon>Aplysioidea</taxon>
        <taxon>Aplysiidae</taxon>
        <taxon>Aplysia</taxon>
    </lineage>
</organism>
<dbReference type="SUPFAM" id="SSF54593">
    <property type="entry name" value="Glyoxalase/Bleomycin resistance protein/Dihydroxybiphenyl dioxygenase"/>
    <property type="match status" value="1"/>
</dbReference>
<evidence type="ECO:0000313" key="5">
    <source>
        <dbReference type="RefSeq" id="XP_012942143.1"/>
    </source>
</evidence>
<dbReference type="Gene3D" id="3.10.180.10">
    <property type="entry name" value="2,3-Dihydroxybiphenyl 1,2-Dioxygenase, domain 1"/>
    <property type="match status" value="1"/>
</dbReference>
<dbReference type="PANTHER" id="PTHR21366">
    <property type="entry name" value="GLYOXALASE FAMILY PROTEIN"/>
    <property type="match status" value="1"/>
</dbReference>
<name>A0ABM1A740_APLCA</name>
<dbReference type="InterPro" id="IPR037523">
    <property type="entry name" value="VOC_core"/>
</dbReference>
<proteinExistence type="inferred from homology"/>
<gene>
    <name evidence="5" type="primary">LOC101856913</name>
</gene>
<keyword evidence="4" id="KW-1185">Reference proteome</keyword>
<dbReference type="InterPro" id="IPR050383">
    <property type="entry name" value="GlyoxalaseI/FosfomycinResist"/>
</dbReference>
<evidence type="ECO:0000256" key="2">
    <source>
        <dbReference type="ARBA" id="ARBA00040140"/>
    </source>
</evidence>
<accession>A0ABM1A740</accession>
<dbReference type="PROSITE" id="PS51819">
    <property type="entry name" value="VOC"/>
    <property type="match status" value="1"/>
</dbReference>
<evidence type="ECO:0000313" key="4">
    <source>
        <dbReference type="Proteomes" id="UP000694888"/>
    </source>
</evidence>
<evidence type="ECO:0000259" key="3">
    <source>
        <dbReference type="PROSITE" id="PS51819"/>
    </source>
</evidence>